<organism evidence="2 3">
    <name type="scientific">Vibrio splendidus</name>
    <dbReference type="NCBI Taxonomy" id="29497"/>
    <lineage>
        <taxon>Bacteria</taxon>
        <taxon>Pseudomonadati</taxon>
        <taxon>Pseudomonadota</taxon>
        <taxon>Gammaproteobacteria</taxon>
        <taxon>Vibrionales</taxon>
        <taxon>Vibrionaceae</taxon>
        <taxon>Vibrio</taxon>
    </lineage>
</organism>
<dbReference type="AlphaFoldDB" id="A0A2T5EQU2"/>
<evidence type="ECO:0000256" key="1">
    <source>
        <dbReference type="SAM" id="MobiDB-lite"/>
    </source>
</evidence>
<feature type="compositionally biased region" description="Polar residues" evidence="1">
    <location>
        <begin position="107"/>
        <end position="116"/>
    </location>
</feature>
<dbReference type="GeneID" id="72396493"/>
<evidence type="ECO:0000313" key="3">
    <source>
        <dbReference type="Proteomes" id="UP000244197"/>
    </source>
</evidence>
<sequence length="116" mass="12485">MLISSGCGTSDSALIDSGHNESYIQGFHDGRHSGMQETGNSFEDYIKDQNRFNSDADYKQGWLAGESEGKKLQDEATSIGKGLAGSYPQKNKSTNSDDVAKEALKSIDTSGLESLE</sequence>
<evidence type="ECO:0008006" key="4">
    <source>
        <dbReference type="Google" id="ProtNLM"/>
    </source>
</evidence>
<name>A0A2T5EQU2_VIBSP</name>
<feature type="region of interest" description="Disordered" evidence="1">
    <location>
        <begin position="65"/>
        <end position="116"/>
    </location>
</feature>
<comment type="caution">
    <text evidence="2">The sequence shown here is derived from an EMBL/GenBank/DDBJ whole genome shotgun (WGS) entry which is preliminary data.</text>
</comment>
<protein>
    <recommendedName>
        <fullName evidence="4">Lipoprotein</fullName>
    </recommendedName>
</protein>
<dbReference type="Proteomes" id="UP000244197">
    <property type="component" value="Unassembled WGS sequence"/>
</dbReference>
<reference evidence="2 3" key="1">
    <citation type="submission" date="2017-11" db="EMBL/GenBank/DDBJ databases">
        <title>Population delineation of vibrios coincides with oyster pathogenicity.</title>
        <authorList>
            <person name="Bruto M."/>
            <person name="Labreuche Y."/>
            <person name="James A."/>
            <person name="Piel D."/>
            <person name="Chenivesse S."/>
            <person name="Petton B."/>
            <person name="Polz M.F."/>
            <person name="Le Roux F."/>
        </authorList>
    </citation>
    <scope>NUCLEOTIDE SEQUENCE [LARGE SCALE GENOMIC DNA]</scope>
    <source>
        <strain evidence="2 3">FF_144</strain>
    </source>
</reference>
<dbReference type="EMBL" id="PIFK01000051">
    <property type="protein sequence ID" value="PTP26745.1"/>
    <property type="molecule type" value="Genomic_DNA"/>
</dbReference>
<feature type="compositionally biased region" description="Polar residues" evidence="1">
    <location>
        <begin position="88"/>
        <end position="97"/>
    </location>
</feature>
<gene>
    <name evidence="2" type="ORF">CWO07_20665</name>
</gene>
<evidence type="ECO:0000313" key="2">
    <source>
        <dbReference type="EMBL" id="PTP26745.1"/>
    </source>
</evidence>
<dbReference type="RefSeq" id="WP_026012311.1">
    <property type="nucleotide sequence ID" value="NZ_CAWQWK010000001.1"/>
</dbReference>
<proteinExistence type="predicted"/>
<accession>A0A2T5EQU2</accession>